<protein>
    <recommendedName>
        <fullName evidence="3">Spore coat associated protein JA (CotJA)</fullName>
    </recommendedName>
</protein>
<dbReference type="RefSeq" id="WP_246503518.1">
    <property type="nucleotide sequence ID" value="NZ_BOPZ01000018.1"/>
</dbReference>
<accession>A0A919RZN0</accession>
<dbReference type="InterPro" id="IPR020256">
    <property type="entry name" value="Spore_coat_CotJA"/>
</dbReference>
<proteinExistence type="predicted"/>
<dbReference type="AlphaFoldDB" id="A0A919RZN0"/>
<comment type="caution">
    <text evidence="1">The sequence shown here is derived from an EMBL/GenBank/DDBJ whole genome shotgun (WGS) entry which is preliminary data.</text>
</comment>
<organism evidence="1 2">
    <name type="scientific">Clostridium polyendosporum</name>
    <dbReference type="NCBI Taxonomy" id="69208"/>
    <lineage>
        <taxon>Bacteria</taxon>
        <taxon>Bacillati</taxon>
        <taxon>Bacillota</taxon>
        <taxon>Clostridia</taxon>
        <taxon>Eubacteriales</taxon>
        <taxon>Clostridiaceae</taxon>
        <taxon>Clostridium</taxon>
    </lineage>
</organism>
<evidence type="ECO:0008006" key="3">
    <source>
        <dbReference type="Google" id="ProtNLM"/>
    </source>
</evidence>
<evidence type="ECO:0000313" key="1">
    <source>
        <dbReference type="EMBL" id="GIM29510.1"/>
    </source>
</evidence>
<gene>
    <name evidence="1" type="ORF">CPJCM30710_21760</name>
</gene>
<keyword evidence="2" id="KW-1185">Reference proteome</keyword>
<sequence>MYYEEPNSIPRDILVQMPMDMYMPMDMPMDRSKGKAKFEQSPTGEAPIAAKCLRLAHAYVPDQPYERLFSLREALLRGTLFADLFDPYCK</sequence>
<reference evidence="1" key="1">
    <citation type="submission" date="2021-03" db="EMBL/GenBank/DDBJ databases">
        <title>Taxonomic study of Clostridium polyendosporum from meadow-gley soil under rice.</title>
        <authorList>
            <person name="Kobayashi H."/>
            <person name="Tanizawa Y."/>
            <person name="Yagura M."/>
        </authorList>
    </citation>
    <scope>NUCLEOTIDE SEQUENCE</scope>
    <source>
        <strain evidence="1">JCM 30710</strain>
    </source>
</reference>
<dbReference type="Pfam" id="PF11007">
    <property type="entry name" value="CotJA"/>
    <property type="match status" value="1"/>
</dbReference>
<dbReference type="EMBL" id="BOPZ01000018">
    <property type="protein sequence ID" value="GIM29510.1"/>
    <property type="molecule type" value="Genomic_DNA"/>
</dbReference>
<dbReference type="Proteomes" id="UP000679179">
    <property type="component" value="Unassembled WGS sequence"/>
</dbReference>
<name>A0A919RZN0_9CLOT</name>
<evidence type="ECO:0000313" key="2">
    <source>
        <dbReference type="Proteomes" id="UP000679179"/>
    </source>
</evidence>